<dbReference type="AlphaFoldDB" id="A0AAV2E685"/>
<accession>A0AAV2E685</accession>
<keyword evidence="2" id="KW-1185">Reference proteome</keyword>
<dbReference type="PANTHER" id="PTHR47165:SF4">
    <property type="entry name" value="OS03G0429900 PROTEIN"/>
    <property type="match status" value="1"/>
</dbReference>
<gene>
    <name evidence="1" type="ORF">LTRI10_LOCUS22683</name>
</gene>
<sequence length="423" mass="48821">MLPQDPHDVMAESTTFHELHLGKSNRFLMARLLNIWSECESDGTRSITSMHMLWLDKEGQLMEGNVPYEDSAHICKDIEIGCLYTMMNPTIIPARSERRTAPSNLRLYFTKESSFKAMIEYRSIMHFPDDYFFQSPFNGSGSSTSPPPCFSDITGCVTHITEPAKVNSDTSMFQIYFEDMSGNKALVSYIGTRIKDFIESATAKEVHYPLVVTATALTRNMHEYDHIPQFCFVTSPGSRLIVHSYNEMTKDLMNRFFPNRLPVDIIDYKSKERLGYLRRDIPPRISLLELTNKLPLGEEETEILYRCKLKIVKFDLGSVTREVFPGDTELFYELQAECESGNHKAKVILNHGPTLALLRKPPIEFKKMPYDKRVQMQKECCNIKFMAEVYIIGSEYEVEPQIRMFAIWHPKAFQPLLDLKLNL</sequence>
<proteinExistence type="predicted"/>
<dbReference type="Proteomes" id="UP001497516">
    <property type="component" value="Chromosome 4"/>
</dbReference>
<protein>
    <submittedName>
        <fullName evidence="1">Uncharacterized protein</fullName>
    </submittedName>
</protein>
<dbReference type="EMBL" id="OZ034817">
    <property type="protein sequence ID" value="CAL1381297.1"/>
    <property type="molecule type" value="Genomic_DNA"/>
</dbReference>
<name>A0AAV2E685_9ROSI</name>
<organism evidence="1 2">
    <name type="scientific">Linum trigynum</name>
    <dbReference type="NCBI Taxonomy" id="586398"/>
    <lineage>
        <taxon>Eukaryota</taxon>
        <taxon>Viridiplantae</taxon>
        <taxon>Streptophyta</taxon>
        <taxon>Embryophyta</taxon>
        <taxon>Tracheophyta</taxon>
        <taxon>Spermatophyta</taxon>
        <taxon>Magnoliopsida</taxon>
        <taxon>eudicotyledons</taxon>
        <taxon>Gunneridae</taxon>
        <taxon>Pentapetalae</taxon>
        <taxon>rosids</taxon>
        <taxon>fabids</taxon>
        <taxon>Malpighiales</taxon>
        <taxon>Linaceae</taxon>
        <taxon>Linum</taxon>
    </lineage>
</organism>
<dbReference type="PANTHER" id="PTHR47165">
    <property type="entry name" value="OS03G0429900 PROTEIN"/>
    <property type="match status" value="1"/>
</dbReference>
<reference evidence="1 2" key="1">
    <citation type="submission" date="2024-04" db="EMBL/GenBank/DDBJ databases">
        <authorList>
            <person name="Fracassetti M."/>
        </authorList>
    </citation>
    <scope>NUCLEOTIDE SEQUENCE [LARGE SCALE GENOMIC DNA]</scope>
</reference>
<evidence type="ECO:0000313" key="1">
    <source>
        <dbReference type="EMBL" id="CAL1381297.1"/>
    </source>
</evidence>
<evidence type="ECO:0000313" key="2">
    <source>
        <dbReference type="Proteomes" id="UP001497516"/>
    </source>
</evidence>